<dbReference type="GO" id="GO:0004386">
    <property type="term" value="F:helicase activity"/>
    <property type="evidence" value="ECO:0007669"/>
    <property type="project" value="UniProtKB-KW"/>
</dbReference>
<dbReference type="Pfam" id="PF00271">
    <property type="entry name" value="Helicase_C"/>
    <property type="match status" value="1"/>
</dbReference>
<evidence type="ECO:0000256" key="1">
    <source>
        <dbReference type="ARBA" id="ARBA00022801"/>
    </source>
</evidence>
<organism evidence="4 5">
    <name type="scientific">Leptospirillum ferrooxidans (strain C2-3)</name>
    <dbReference type="NCBI Taxonomy" id="1162668"/>
    <lineage>
        <taxon>Bacteria</taxon>
        <taxon>Pseudomonadati</taxon>
        <taxon>Nitrospirota</taxon>
        <taxon>Nitrospiria</taxon>
        <taxon>Nitrospirales</taxon>
        <taxon>Nitrospiraceae</taxon>
        <taxon>Leptospirillum</taxon>
    </lineage>
</organism>
<dbReference type="SMART" id="SM00490">
    <property type="entry name" value="HELICc"/>
    <property type="match status" value="1"/>
</dbReference>
<dbReference type="InterPro" id="IPR000330">
    <property type="entry name" value="SNF2_N"/>
</dbReference>
<dbReference type="Gene3D" id="3.40.50.10810">
    <property type="entry name" value="Tandem AAA-ATPase domain"/>
    <property type="match status" value="1"/>
</dbReference>
<keyword evidence="1" id="KW-0378">Hydrolase</keyword>
<dbReference type="CDD" id="cd18012">
    <property type="entry name" value="DEXQc_arch_SWI2_SNF2"/>
    <property type="match status" value="1"/>
</dbReference>
<name>I0IRY2_LEPFC</name>
<dbReference type="Gene3D" id="3.40.50.300">
    <property type="entry name" value="P-loop containing nucleotide triphosphate hydrolases"/>
    <property type="match status" value="1"/>
</dbReference>
<dbReference type="EMBL" id="AP012342">
    <property type="protein sequence ID" value="BAM08031.1"/>
    <property type="molecule type" value="Genomic_DNA"/>
</dbReference>
<dbReference type="OrthoDB" id="9814088at2"/>
<feature type="domain" description="Helicase C-terminal" evidence="3">
    <location>
        <begin position="1221"/>
        <end position="1376"/>
    </location>
</feature>
<sequence>MKDQKNLTSEEFFSSLDPLERYVLGALFLLGEVESKIKIVKILATPGLPRPSEDEPWSIEVLERISSRLDLPRWRAGKDGWMDDNGLIALSLREIFSRPEGATLARAIRSSIVSEYQENNAYANVSSGTFFQQLFLAFYSNNPAYFQKLLAQAERAFDASRWMAPFTNHLLETHLPAGWIASLDESLQRYVLMLKIDSLARRGFVTSGIESAIGHARTIVGSIEGRPLRSVLLRLGLTAGHMSWVSRFPDIEPPSSFVVSGIRGWEAFFREEFESSALLFREMTAEYRKIVGKRKILPEDPYGLFYALSLFLLDRKSKLRQTELPRLFDLLDNGSTWSYEGYKAIMALDLSQSGLDGDAQILIEDLWKRPVFEEPLSRAILSLALLILLPDKARKHKDTFFSEFLNFRDVMPLPAGIYAEILLRLGETSGEIEAFRKEEKIDFLLHPFLNLFPKDNAWERSLTGIESLLGEKADLEEKRERRIAWLLDIKRLQAFPVEQSFKKGEWRGVKPIALKRIQAQDSSLPLSEEDKAVAKTIRSYSYGYYGKVDYATDPYDSILALVGHPALYLADSPATRIELVGSLPELVITEVKDGYRLDLSHRSETPSVCLERLSATRYRAIELSKAFVSMGARIPNTGLLVPKEARNRVISILQQQVPFLSVRAEITESDLPAVEGKTIPVLQIEPLDLGLAITVGVRPFGAEGHFFPAGGGGRLVNGIQGGKTVHVRRNLEEELSFLSRLLDSLPVLAGRPPEGQTYLLDDPEEALQLLLELQETPHPREIEWPKGETLKVSSPVTSKKLHLEIREARDWFDIDGKVEVDQDLVIGMKDLLSALKESRGRFVPLGEGRFLTLTERLKSQLERFREVSEEEKGGQRVSHLGTLAIDEMLSEAGSVTGDKKWKAFRERIRKAADYTPSLPSTLQAELRDYQLEGFLWMSRLAEWGAGACLADDMGLGKTVQAIAVMLDRAPSGPIIVVAPTSVCSNWSAEIARFAPSLNVHVLREAQDRISRVEGLGPLDVLIASYGLLAMEEELLSKTSWTMAVFDEAQAFKNAETKRAQAARKIQADFRLALSGTPIENDLDELWSLFSAINPLLLGSRERFQSRFSGPIERGKDTRVLASLRSLVRPFMLRRTKSMVLSELPPRTEVTIKVELPSDERVFYEALRQSALEALSSLGEEKGVQRIHILAEITKLRRALCHPSLVDPGSLLPGAKLTAFLELSDELLKNRHKALVFSQFTGQLEQVAKALDARGISYQYLDGSTSPKEREKRVSDFQSGKGDLFLISLRAGGTGLNLTAADYVIHLDPWWNPAVEDQASDRAHRIGQQRPVTIYRLIATQSIEEKILDLHKRKRDLASDLLEGSEMTGRLTNEDLIALIGI</sequence>
<keyword evidence="4" id="KW-0347">Helicase</keyword>
<dbReference type="GO" id="GO:0005524">
    <property type="term" value="F:ATP binding"/>
    <property type="evidence" value="ECO:0007669"/>
    <property type="project" value="InterPro"/>
</dbReference>
<dbReference type="PANTHER" id="PTHR10799">
    <property type="entry name" value="SNF2/RAD54 HELICASE FAMILY"/>
    <property type="match status" value="1"/>
</dbReference>
<reference evidence="5" key="2">
    <citation type="submission" date="2012-03" db="EMBL/GenBank/DDBJ databases">
        <title>The complete genome sequence of the pioneer microbe on fresh volcanic deposit, Leptospirillum ferrooxidans strain C2-3.</title>
        <authorList>
            <person name="Fujimura R."/>
            <person name="Sato Y."/>
            <person name="Nishizawa T."/>
            <person name="Nanba K."/>
            <person name="Oshima K."/>
            <person name="Hattori M."/>
            <person name="Kamijo T."/>
            <person name="Ohta H."/>
        </authorList>
    </citation>
    <scope>NUCLEOTIDE SEQUENCE [LARGE SCALE GENOMIC DNA]</scope>
    <source>
        <strain evidence="5">C2-3</strain>
    </source>
</reference>
<gene>
    <name evidence="4" type="ordered locus">LFE_2359</name>
</gene>
<dbReference type="PATRIC" id="fig|1162668.3.peg.2806"/>
<protein>
    <submittedName>
        <fullName evidence="4">Putative DNA/RNA helicase, SNF2 family</fullName>
    </submittedName>
</protein>
<evidence type="ECO:0000259" key="3">
    <source>
        <dbReference type="PROSITE" id="PS51194"/>
    </source>
</evidence>
<accession>I0IRY2</accession>
<dbReference type="PROSITE" id="PS51194">
    <property type="entry name" value="HELICASE_CTER"/>
    <property type="match status" value="1"/>
</dbReference>
<proteinExistence type="predicted"/>
<dbReference type="Pfam" id="PF00176">
    <property type="entry name" value="SNF2-rel_dom"/>
    <property type="match status" value="1"/>
</dbReference>
<dbReference type="InterPro" id="IPR001650">
    <property type="entry name" value="Helicase_C-like"/>
</dbReference>
<evidence type="ECO:0000313" key="5">
    <source>
        <dbReference type="Proteomes" id="UP000007382"/>
    </source>
</evidence>
<reference evidence="4 5" key="1">
    <citation type="journal article" date="2012" name="J. Bacteriol.">
        <title>Complete Genome Sequence of Leptospirillum ferrooxidans Strain C2-3, Isolated from a Fresh Volcanic Ash Deposit on the Island of Miyake, Japan.</title>
        <authorList>
            <person name="Fujimura R."/>
            <person name="Sato Y."/>
            <person name="Nishizawa T."/>
            <person name="Oshima K."/>
            <person name="Kim S.-W."/>
            <person name="Hattori M."/>
            <person name="Kamijo T."/>
            <person name="Ohta H."/>
        </authorList>
    </citation>
    <scope>NUCLEOTIDE SEQUENCE [LARGE SCALE GENOMIC DNA]</scope>
    <source>
        <strain evidence="4 5">C2-3</strain>
    </source>
</reference>
<keyword evidence="4" id="KW-0547">Nucleotide-binding</keyword>
<keyword evidence="5" id="KW-1185">Reference proteome</keyword>
<feature type="domain" description="Helicase ATP-binding" evidence="2">
    <location>
        <begin position="938"/>
        <end position="1095"/>
    </location>
</feature>
<dbReference type="SMART" id="SM00487">
    <property type="entry name" value="DEXDc"/>
    <property type="match status" value="1"/>
</dbReference>
<evidence type="ECO:0000259" key="2">
    <source>
        <dbReference type="PROSITE" id="PS51192"/>
    </source>
</evidence>
<dbReference type="RefSeq" id="WP_014450514.1">
    <property type="nucleotide sequence ID" value="NC_017094.1"/>
</dbReference>
<dbReference type="GO" id="GO:0016787">
    <property type="term" value="F:hydrolase activity"/>
    <property type="evidence" value="ECO:0007669"/>
    <property type="project" value="UniProtKB-KW"/>
</dbReference>
<dbReference type="CDD" id="cd18793">
    <property type="entry name" value="SF2_C_SNF"/>
    <property type="match status" value="1"/>
</dbReference>
<dbReference type="SUPFAM" id="SSF52540">
    <property type="entry name" value="P-loop containing nucleoside triphosphate hydrolases"/>
    <property type="match status" value="2"/>
</dbReference>
<dbReference type="InterPro" id="IPR038718">
    <property type="entry name" value="SNF2-like_sf"/>
</dbReference>
<dbReference type="InterPro" id="IPR049730">
    <property type="entry name" value="SNF2/RAD54-like_C"/>
</dbReference>
<dbReference type="KEGG" id="lfc:LFE_2359"/>
<dbReference type="eggNOG" id="COG0553">
    <property type="taxonomic scope" value="Bacteria"/>
</dbReference>
<dbReference type="Proteomes" id="UP000007382">
    <property type="component" value="Chromosome"/>
</dbReference>
<dbReference type="PROSITE" id="PS51192">
    <property type="entry name" value="HELICASE_ATP_BIND_1"/>
    <property type="match status" value="1"/>
</dbReference>
<dbReference type="InterPro" id="IPR027417">
    <property type="entry name" value="P-loop_NTPase"/>
</dbReference>
<evidence type="ECO:0000313" key="4">
    <source>
        <dbReference type="EMBL" id="BAM08031.1"/>
    </source>
</evidence>
<dbReference type="HOGENOM" id="CLU_000315_21_7_0"/>
<dbReference type="STRING" id="1162668.LFE_2359"/>
<dbReference type="InterPro" id="IPR014001">
    <property type="entry name" value="Helicase_ATP-bd"/>
</dbReference>
<keyword evidence="4" id="KW-0067">ATP-binding</keyword>